<accession>A0A0D0C4J6</accession>
<reference evidence="2 3" key="1">
    <citation type="submission" date="2014-04" db="EMBL/GenBank/DDBJ databases">
        <title>Evolutionary Origins and Diversification of the Mycorrhizal Mutualists.</title>
        <authorList>
            <consortium name="DOE Joint Genome Institute"/>
            <consortium name="Mycorrhizal Genomics Consortium"/>
            <person name="Kohler A."/>
            <person name="Kuo A."/>
            <person name="Nagy L.G."/>
            <person name="Floudas D."/>
            <person name="Copeland A."/>
            <person name="Barry K.W."/>
            <person name="Cichocki N."/>
            <person name="Veneault-Fourrey C."/>
            <person name="LaButti K."/>
            <person name="Lindquist E.A."/>
            <person name="Lipzen A."/>
            <person name="Lundell T."/>
            <person name="Morin E."/>
            <person name="Murat C."/>
            <person name="Riley R."/>
            <person name="Ohm R."/>
            <person name="Sun H."/>
            <person name="Tunlid A."/>
            <person name="Henrissat B."/>
            <person name="Grigoriev I.V."/>
            <person name="Hibbett D.S."/>
            <person name="Martin F."/>
        </authorList>
    </citation>
    <scope>NUCLEOTIDE SEQUENCE [LARGE SCALE GENOMIC DNA]</scope>
    <source>
        <strain evidence="2 3">FD-317 M1</strain>
    </source>
</reference>
<evidence type="ECO:0000313" key="3">
    <source>
        <dbReference type="Proteomes" id="UP000053593"/>
    </source>
</evidence>
<dbReference type="Proteomes" id="UP000053593">
    <property type="component" value="Unassembled WGS sequence"/>
</dbReference>
<dbReference type="HOGENOM" id="CLU_2171366_0_0_1"/>
<proteinExistence type="predicted"/>
<protein>
    <submittedName>
        <fullName evidence="2">Unplaced genomic scaffold GYMLUscaffold_306, whole genome shotgun sequence</fullName>
    </submittedName>
</protein>
<name>A0A0D0C4J6_9AGAR</name>
<feature type="region of interest" description="Disordered" evidence="1">
    <location>
        <begin position="48"/>
        <end position="90"/>
    </location>
</feature>
<evidence type="ECO:0000256" key="1">
    <source>
        <dbReference type="SAM" id="MobiDB-lite"/>
    </source>
</evidence>
<dbReference type="EMBL" id="KN835054">
    <property type="protein sequence ID" value="KIK49733.1"/>
    <property type="molecule type" value="Genomic_DNA"/>
</dbReference>
<organism evidence="2 3">
    <name type="scientific">Collybiopsis luxurians FD-317 M1</name>
    <dbReference type="NCBI Taxonomy" id="944289"/>
    <lineage>
        <taxon>Eukaryota</taxon>
        <taxon>Fungi</taxon>
        <taxon>Dikarya</taxon>
        <taxon>Basidiomycota</taxon>
        <taxon>Agaricomycotina</taxon>
        <taxon>Agaricomycetes</taxon>
        <taxon>Agaricomycetidae</taxon>
        <taxon>Agaricales</taxon>
        <taxon>Marasmiineae</taxon>
        <taxon>Omphalotaceae</taxon>
        <taxon>Collybiopsis</taxon>
        <taxon>Collybiopsis luxurians</taxon>
    </lineage>
</organism>
<evidence type="ECO:0000313" key="2">
    <source>
        <dbReference type="EMBL" id="KIK49733.1"/>
    </source>
</evidence>
<keyword evidence="3" id="KW-1185">Reference proteome</keyword>
<dbReference type="AlphaFoldDB" id="A0A0D0C4J6"/>
<feature type="compositionally biased region" description="Acidic residues" evidence="1">
    <location>
        <begin position="53"/>
        <end position="79"/>
    </location>
</feature>
<sequence length="110" mass="12508">MVSSEDKLDKKFPLRDAGAYKKVEEVNEVVEKHFSRDKFTLLIAPSPSIFDIPSEDEDSDEDSSSDSDSDLDSSSDLDSDDNKYHKKSHHIREARGEDQFLILLPNLLVH</sequence>
<gene>
    <name evidence="2" type="ORF">GYMLUDRAFT_253636</name>
</gene>